<feature type="domain" description="Integrase catalytic" evidence="2">
    <location>
        <begin position="103"/>
        <end position="272"/>
    </location>
</feature>
<proteinExistence type="predicted"/>
<dbReference type="InterPro" id="IPR036397">
    <property type="entry name" value="RNaseH_sf"/>
</dbReference>
<gene>
    <name evidence="3" type="ORF">LNTAR_23889</name>
</gene>
<feature type="coiled-coil region" evidence="1">
    <location>
        <begin position="276"/>
        <end position="303"/>
    </location>
</feature>
<dbReference type="EMBL" id="ABCK01000046">
    <property type="protein sequence ID" value="EDM24845.1"/>
    <property type="molecule type" value="Genomic_DNA"/>
</dbReference>
<dbReference type="AlphaFoldDB" id="A6DU49"/>
<reference evidence="3 4" key="1">
    <citation type="journal article" date="2010" name="J. Bacteriol.">
        <title>Genome sequence of Lentisphaera araneosa HTCC2155T, the type species of the order Lentisphaerales in the phylum Lentisphaerae.</title>
        <authorList>
            <person name="Thrash J.C."/>
            <person name="Cho J.C."/>
            <person name="Vergin K.L."/>
            <person name="Morris R.M."/>
            <person name="Giovannoni S.J."/>
        </authorList>
    </citation>
    <scope>NUCLEOTIDE SEQUENCE [LARGE SCALE GENOMIC DNA]</scope>
    <source>
        <strain evidence="3 4">HTCC2155</strain>
    </source>
</reference>
<evidence type="ECO:0000313" key="4">
    <source>
        <dbReference type="Proteomes" id="UP000004947"/>
    </source>
</evidence>
<accession>A6DU49</accession>
<keyword evidence="4" id="KW-1185">Reference proteome</keyword>
<sequence length="343" mass="40162">MLIQDVISKKSSFKEIKVSHGFGFKKLDRWRTWMPPQPDLFEFNWSEYLDIERFLEHKIKRTHGSKKFHEALKAEGLSQRQIQERINELREEHHEEQKTRENLKVVKWHESMHCWAMDDTHKFTTQNGTKYWVHNIKDLGSQYLLPPITGPIKTGEEVAQNLKKLFDRFGAPFVLKRDNGANFCNQYVDQVLAEYGVIALTSPPYYSKYNGSIEQSNNQLKKQIDDIAQKHDCPINCRTLSILACLAAHEENCKEKRSLGRREPNSVFFSSFRKINIKTQKQRQEAITAIQKIENKLLNESQNHSDKKAKNTVKRKAIETFLENNGYITTYKEEQLSTLLCAN</sequence>
<dbReference type="InterPro" id="IPR012337">
    <property type="entry name" value="RNaseH-like_sf"/>
</dbReference>
<comment type="caution">
    <text evidence="3">The sequence shown here is derived from an EMBL/GenBank/DDBJ whole genome shotgun (WGS) entry which is preliminary data.</text>
</comment>
<dbReference type="PROSITE" id="PS50994">
    <property type="entry name" value="INTEGRASE"/>
    <property type="match status" value="1"/>
</dbReference>
<name>A6DU49_9BACT</name>
<dbReference type="Gene3D" id="3.30.420.10">
    <property type="entry name" value="Ribonuclease H-like superfamily/Ribonuclease H"/>
    <property type="match status" value="1"/>
</dbReference>
<evidence type="ECO:0000313" key="3">
    <source>
        <dbReference type="EMBL" id="EDM24845.1"/>
    </source>
</evidence>
<dbReference type="RefSeq" id="WP_007281333.1">
    <property type="nucleotide sequence ID" value="NZ_ABCK01000046.1"/>
</dbReference>
<evidence type="ECO:0000259" key="2">
    <source>
        <dbReference type="PROSITE" id="PS50994"/>
    </source>
</evidence>
<dbReference type="SUPFAM" id="SSF53098">
    <property type="entry name" value="Ribonuclease H-like"/>
    <property type="match status" value="1"/>
</dbReference>
<dbReference type="Proteomes" id="UP000004947">
    <property type="component" value="Unassembled WGS sequence"/>
</dbReference>
<dbReference type="GO" id="GO:0015074">
    <property type="term" value="P:DNA integration"/>
    <property type="evidence" value="ECO:0007669"/>
    <property type="project" value="InterPro"/>
</dbReference>
<evidence type="ECO:0000256" key="1">
    <source>
        <dbReference type="SAM" id="Coils"/>
    </source>
</evidence>
<dbReference type="OrthoDB" id="9813285at2"/>
<feature type="coiled-coil region" evidence="1">
    <location>
        <begin position="79"/>
        <end position="106"/>
    </location>
</feature>
<keyword evidence="1" id="KW-0175">Coiled coil</keyword>
<organism evidence="3 4">
    <name type="scientific">Lentisphaera araneosa HTCC2155</name>
    <dbReference type="NCBI Taxonomy" id="313628"/>
    <lineage>
        <taxon>Bacteria</taxon>
        <taxon>Pseudomonadati</taxon>
        <taxon>Lentisphaerota</taxon>
        <taxon>Lentisphaeria</taxon>
        <taxon>Lentisphaerales</taxon>
        <taxon>Lentisphaeraceae</taxon>
        <taxon>Lentisphaera</taxon>
    </lineage>
</organism>
<dbReference type="InterPro" id="IPR001584">
    <property type="entry name" value="Integrase_cat-core"/>
</dbReference>
<dbReference type="STRING" id="313628.LNTAR_23889"/>
<protein>
    <recommendedName>
        <fullName evidence="2">Integrase catalytic domain-containing protein</fullName>
    </recommendedName>
</protein>
<dbReference type="GO" id="GO:0003676">
    <property type="term" value="F:nucleic acid binding"/>
    <property type="evidence" value="ECO:0007669"/>
    <property type="project" value="InterPro"/>
</dbReference>